<comment type="subcellular location">
    <subcellularLocation>
        <location evidence="1">Membrane</location>
        <topology evidence="1">Multi-pass membrane protein</topology>
    </subcellularLocation>
</comment>
<evidence type="ECO:0000256" key="3">
    <source>
        <dbReference type="ARBA" id="ARBA00022692"/>
    </source>
</evidence>
<feature type="transmembrane region" description="Helical" evidence="7">
    <location>
        <begin position="481"/>
        <end position="503"/>
    </location>
</feature>
<evidence type="ECO:0000256" key="4">
    <source>
        <dbReference type="ARBA" id="ARBA00022989"/>
    </source>
</evidence>
<feature type="domain" description="Major facilitator superfamily (MFS) profile" evidence="8">
    <location>
        <begin position="13"/>
        <end position="508"/>
    </location>
</feature>
<feature type="transmembrane region" description="Helical" evidence="7">
    <location>
        <begin position="183"/>
        <end position="207"/>
    </location>
</feature>
<keyword evidence="5 7" id="KW-0472">Membrane</keyword>
<feature type="compositionally biased region" description="Low complexity" evidence="6">
    <location>
        <begin position="638"/>
        <end position="652"/>
    </location>
</feature>
<feature type="transmembrane region" description="Helical" evidence="7">
    <location>
        <begin position="353"/>
        <end position="372"/>
    </location>
</feature>
<gene>
    <name evidence="9" type="ORF">H2201_007861</name>
</gene>
<keyword evidence="3 7" id="KW-0812">Transmembrane</keyword>
<dbReference type="PANTHER" id="PTHR23504:SF8">
    <property type="entry name" value="TRANSPORTER, PUTATIVE (AFU_ORTHOLOGUE AFUA_1G03730)-RELATED"/>
    <property type="match status" value="1"/>
</dbReference>
<feature type="transmembrane region" description="Helical" evidence="7">
    <location>
        <begin position="106"/>
        <end position="129"/>
    </location>
</feature>
<feature type="compositionally biased region" description="Acidic residues" evidence="6">
    <location>
        <begin position="508"/>
        <end position="526"/>
    </location>
</feature>
<evidence type="ECO:0000256" key="7">
    <source>
        <dbReference type="SAM" id="Phobius"/>
    </source>
</evidence>
<evidence type="ECO:0000256" key="6">
    <source>
        <dbReference type="SAM" id="MobiDB-lite"/>
    </source>
</evidence>
<reference evidence="9" key="1">
    <citation type="submission" date="2022-10" db="EMBL/GenBank/DDBJ databases">
        <title>Culturing micro-colonial fungi from biological soil crusts in the Mojave desert and describing Neophaeococcomyces mojavensis, and introducing the new genera and species Taxawa tesnikishii.</title>
        <authorList>
            <person name="Kurbessoian T."/>
            <person name="Stajich J.E."/>
        </authorList>
    </citation>
    <scope>NUCLEOTIDE SEQUENCE</scope>
    <source>
        <strain evidence="9">TK_1</strain>
    </source>
</reference>
<feature type="transmembrane region" description="Helical" evidence="7">
    <location>
        <begin position="384"/>
        <end position="403"/>
    </location>
</feature>
<feature type="transmembrane region" description="Helical" evidence="7">
    <location>
        <begin position="415"/>
        <end position="438"/>
    </location>
</feature>
<protein>
    <recommendedName>
        <fullName evidence="8">Major facilitator superfamily (MFS) profile domain-containing protein</fullName>
    </recommendedName>
</protein>
<dbReference type="Gene3D" id="1.20.1250.20">
    <property type="entry name" value="MFS general substrate transporter like domains"/>
    <property type="match status" value="1"/>
</dbReference>
<accession>A0ABQ9NM56</accession>
<feature type="compositionally biased region" description="Polar residues" evidence="6">
    <location>
        <begin position="572"/>
        <end position="586"/>
    </location>
</feature>
<dbReference type="PROSITE" id="PS50850">
    <property type="entry name" value="MFS"/>
    <property type="match status" value="1"/>
</dbReference>
<comment type="caution">
    <text evidence="9">The sequence shown here is derived from an EMBL/GenBank/DDBJ whole genome shotgun (WGS) entry which is preliminary data.</text>
</comment>
<evidence type="ECO:0000256" key="5">
    <source>
        <dbReference type="ARBA" id="ARBA00023136"/>
    </source>
</evidence>
<dbReference type="InterPro" id="IPR011701">
    <property type="entry name" value="MFS"/>
</dbReference>
<name>A0ABQ9NM56_9PEZI</name>
<dbReference type="InterPro" id="IPR020846">
    <property type="entry name" value="MFS_dom"/>
</dbReference>
<dbReference type="EMBL" id="JAPDRL010000089">
    <property type="protein sequence ID" value="KAJ9658302.1"/>
    <property type="molecule type" value="Genomic_DNA"/>
</dbReference>
<feature type="region of interest" description="Disordered" evidence="6">
    <location>
        <begin position="508"/>
        <end position="553"/>
    </location>
</feature>
<dbReference type="SUPFAM" id="SSF103473">
    <property type="entry name" value="MFS general substrate transporter"/>
    <property type="match status" value="1"/>
</dbReference>
<feature type="region of interest" description="Disordered" evidence="6">
    <location>
        <begin position="243"/>
        <end position="268"/>
    </location>
</feature>
<evidence type="ECO:0000259" key="8">
    <source>
        <dbReference type="PROSITE" id="PS50850"/>
    </source>
</evidence>
<evidence type="ECO:0000256" key="1">
    <source>
        <dbReference type="ARBA" id="ARBA00004141"/>
    </source>
</evidence>
<keyword evidence="4 7" id="KW-1133">Transmembrane helix</keyword>
<evidence type="ECO:0000256" key="2">
    <source>
        <dbReference type="ARBA" id="ARBA00022448"/>
    </source>
</evidence>
<feature type="transmembrane region" description="Helical" evidence="7">
    <location>
        <begin position="141"/>
        <end position="163"/>
    </location>
</feature>
<keyword evidence="2" id="KW-0813">Transport</keyword>
<dbReference type="Pfam" id="PF07690">
    <property type="entry name" value="MFS_1"/>
    <property type="match status" value="2"/>
</dbReference>
<feature type="compositionally biased region" description="Basic and acidic residues" evidence="6">
    <location>
        <begin position="595"/>
        <end position="611"/>
    </location>
</feature>
<dbReference type="CDD" id="cd17330">
    <property type="entry name" value="MFS_SLC46_TetA_like"/>
    <property type="match status" value="1"/>
</dbReference>
<evidence type="ECO:0000313" key="9">
    <source>
        <dbReference type="EMBL" id="KAJ9658302.1"/>
    </source>
</evidence>
<keyword evidence="10" id="KW-1185">Reference proteome</keyword>
<dbReference type="InterPro" id="IPR036259">
    <property type="entry name" value="MFS_trans_sf"/>
</dbReference>
<sequence>MTANQQRRLPYQQLTILAICRFAEPIALTSIFPYLPEMIESFSVPKNEIAKWAGITSSIFSLSQCVMGIPWGRASDIWGRKPVILIGLVNTMLTSLLWGFSTSLPMALVARALSGAGNGNVGIIRTMVAEMCPWKELQPRAFSIMPLVFNIGSVIGPAIGGALSNPLRRPPGAPRGDSFFERYPYALPNLVAACFFFVGIFTGIFFLHETLGSKKARRDYGLVLGEKLSSAVSHRVQRARRRWRKAREGETEPLLSPEAGRTEYPDVVDEESAEAEEDLAVSSAEEKAPGYREVLSRQSVYNLLVYTLLALHSLGYDQLLPVFMHHPAQSINSPDVDLPLQFSGGFGINSARIGILFTLYGVAGIIFQLFLFPPVARRYGVLRCLRVSFCVAPVMYILTPFTALLPTTTSRMVCIFALMLFKGCANTFAFPGSTILLTNTANSLRVLGTLNGIATSVSAIGRAAGPAIGGALFTIGAERNYIVMPFWALAAIAAIAASLTFLLEEGEGFGDDAESDDGEDGEEEEDGKVSETAASSGPMSKPGSHSDAETGFGVPAPLLSRVSTFSTSSVRQASIGSGSAVQSIESPSDDTEGQQLRRVESSSRRSSRTEGPRPLQRKMSVPIGMGGRGFRRLSSNLGQSGSGWVAGSSWGG</sequence>
<proteinExistence type="predicted"/>
<dbReference type="PANTHER" id="PTHR23504">
    <property type="entry name" value="MAJOR FACILITATOR SUPERFAMILY DOMAIN-CONTAINING PROTEIN 10"/>
    <property type="match status" value="1"/>
</dbReference>
<feature type="transmembrane region" description="Helical" evidence="7">
    <location>
        <begin position="300"/>
        <end position="316"/>
    </location>
</feature>
<dbReference type="Proteomes" id="UP001172684">
    <property type="component" value="Unassembled WGS sequence"/>
</dbReference>
<feature type="transmembrane region" description="Helical" evidence="7">
    <location>
        <begin position="83"/>
        <end position="100"/>
    </location>
</feature>
<feature type="transmembrane region" description="Helical" evidence="7">
    <location>
        <begin position="450"/>
        <end position="475"/>
    </location>
</feature>
<evidence type="ECO:0000313" key="10">
    <source>
        <dbReference type="Proteomes" id="UP001172684"/>
    </source>
</evidence>
<feature type="region of interest" description="Disordered" evidence="6">
    <location>
        <begin position="571"/>
        <end position="652"/>
    </location>
</feature>
<organism evidence="9 10">
    <name type="scientific">Coniosporium apollinis</name>
    <dbReference type="NCBI Taxonomy" id="61459"/>
    <lineage>
        <taxon>Eukaryota</taxon>
        <taxon>Fungi</taxon>
        <taxon>Dikarya</taxon>
        <taxon>Ascomycota</taxon>
        <taxon>Pezizomycotina</taxon>
        <taxon>Dothideomycetes</taxon>
        <taxon>Dothideomycetes incertae sedis</taxon>
        <taxon>Coniosporium</taxon>
    </lineage>
</organism>